<dbReference type="Proteomes" id="UP001203036">
    <property type="component" value="Unassembled WGS sequence"/>
</dbReference>
<name>A0ACC5ZUX7_9RHOB</name>
<organism evidence="1 2">
    <name type="scientific">Lutimaribacter degradans</name>
    <dbReference type="NCBI Taxonomy" id="2945989"/>
    <lineage>
        <taxon>Bacteria</taxon>
        <taxon>Pseudomonadati</taxon>
        <taxon>Pseudomonadota</taxon>
        <taxon>Alphaproteobacteria</taxon>
        <taxon>Rhodobacterales</taxon>
        <taxon>Roseobacteraceae</taxon>
        <taxon>Lutimaribacter</taxon>
    </lineage>
</organism>
<comment type="caution">
    <text evidence="1">The sequence shown here is derived from an EMBL/GenBank/DDBJ whole genome shotgun (WGS) entry which is preliminary data.</text>
</comment>
<protein>
    <submittedName>
        <fullName evidence="1">Uncharacterized protein</fullName>
    </submittedName>
</protein>
<accession>A0ACC5ZUX7</accession>
<dbReference type="EMBL" id="JAMQGO010000001">
    <property type="protein sequence ID" value="MCM2561354.1"/>
    <property type="molecule type" value="Genomic_DNA"/>
</dbReference>
<proteinExistence type="predicted"/>
<evidence type="ECO:0000313" key="1">
    <source>
        <dbReference type="EMBL" id="MCM2561354.1"/>
    </source>
</evidence>
<sequence>MSQSKRQARRAWAAARRKHIKRGHVYHVQFHHDPACAIYSQERICCCNPDRILMDDRGRVLARVQGAGFYDPLELVEGAQ</sequence>
<keyword evidence="2" id="KW-1185">Reference proteome</keyword>
<evidence type="ECO:0000313" key="2">
    <source>
        <dbReference type="Proteomes" id="UP001203036"/>
    </source>
</evidence>
<gene>
    <name evidence="1" type="ORF">M8744_04280</name>
</gene>
<reference evidence="1" key="1">
    <citation type="submission" date="2022-06" db="EMBL/GenBank/DDBJ databases">
        <title>Lutimaribacter sp. EGI FJ00013, a novel bacterium isolated from a salt lake sediment enrichment.</title>
        <authorList>
            <person name="Gao L."/>
            <person name="Fang B.-Z."/>
            <person name="Li W.-J."/>
        </authorList>
    </citation>
    <scope>NUCLEOTIDE SEQUENCE</scope>
    <source>
        <strain evidence="1">EGI FJ00013</strain>
    </source>
</reference>